<feature type="domain" description="NodB homology" evidence="7">
    <location>
        <begin position="57"/>
        <end position="247"/>
    </location>
</feature>
<evidence type="ECO:0000256" key="1">
    <source>
        <dbReference type="ARBA" id="ARBA00003236"/>
    </source>
</evidence>
<feature type="chain" id="PRO_5017998620" description="Chitooligosaccharide deacetylase" evidence="6">
    <location>
        <begin position="24"/>
        <end position="257"/>
    </location>
</feature>
<name>A0A3N1KUP3_9PROT</name>
<dbReference type="GO" id="GO:0005975">
    <property type="term" value="P:carbohydrate metabolic process"/>
    <property type="evidence" value="ECO:0007669"/>
    <property type="project" value="InterPro"/>
</dbReference>
<reference evidence="8 9" key="1">
    <citation type="submission" date="2018-11" db="EMBL/GenBank/DDBJ databases">
        <title>Genomic Encyclopedia of Type Strains, Phase IV (KMG-IV): sequencing the most valuable type-strain genomes for metagenomic binning, comparative biology and taxonomic classification.</title>
        <authorList>
            <person name="Goeker M."/>
        </authorList>
    </citation>
    <scope>NUCLEOTIDE SEQUENCE [LARGE SCALE GENOMIC DNA]</scope>
    <source>
        <strain evidence="8 9">DSM 5900</strain>
    </source>
</reference>
<dbReference type="Gene3D" id="3.20.20.370">
    <property type="entry name" value="Glycoside hydrolase/deacetylase"/>
    <property type="match status" value="1"/>
</dbReference>
<comment type="similarity">
    <text evidence="2">Belongs to the polysaccharide deacetylase family.</text>
</comment>
<organism evidence="8 9">
    <name type="scientific">Stella humosa</name>
    <dbReference type="NCBI Taxonomy" id="94"/>
    <lineage>
        <taxon>Bacteria</taxon>
        <taxon>Pseudomonadati</taxon>
        <taxon>Pseudomonadota</taxon>
        <taxon>Alphaproteobacteria</taxon>
        <taxon>Rhodospirillales</taxon>
        <taxon>Stellaceae</taxon>
        <taxon>Stella</taxon>
    </lineage>
</organism>
<evidence type="ECO:0000256" key="4">
    <source>
        <dbReference type="ARBA" id="ARBA00032976"/>
    </source>
</evidence>
<evidence type="ECO:0000256" key="5">
    <source>
        <dbReference type="SAM" id="MobiDB-lite"/>
    </source>
</evidence>
<evidence type="ECO:0000259" key="7">
    <source>
        <dbReference type="PROSITE" id="PS51677"/>
    </source>
</evidence>
<evidence type="ECO:0000256" key="3">
    <source>
        <dbReference type="ARBA" id="ARBA00020071"/>
    </source>
</evidence>
<dbReference type="GO" id="GO:0016810">
    <property type="term" value="F:hydrolase activity, acting on carbon-nitrogen (but not peptide) bonds"/>
    <property type="evidence" value="ECO:0007669"/>
    <property type="project" value="InterPro"/>
</dbReference>
<dbReference type="RefSeq" id="WP_197735779.1">
    <property type="nucleotide sequence ID" value="NZ_AP019700.1"/>
</dbReference>
<dbReference type="PANTHER" id="PTHR10587:SF134">
    <property type="entry name" value="SECRETED PROTEIN"/>
    <property type="match status" value="1"/>
</dbReference>
<dbReference type="PROSITE" id="PS51677">
    <property type="entry name" value="NODB"/>
    <property type="match status" value="1"/>
</dbReference>
<evidence type="ECO:0000313" key="8">
    <source>
        <dbReference type="EMBL" id="ROP83192.1"/>
    </source>
</evidence>
<dbReference type="InterPro" id="IPR011330">
    <property type="entry name" value="Glyco_hydro/deAcase_b/a-brl"/>
</dbReference>
<dbReference type="InterPro" id="IPR002509">
    <property type="entry name" value="NODB_dom"/>
</dbReference>
<gene>
    <name evidence="8" type="ORF">EDC65_4723</name>
</gene>
<dbReference type="PANTHER" id="PTHR10587">
    <property type="entry name" value="GLYCOSYL TRANSFERASE-RELATED"/>
    <property type="match status" value="1"/>
</dbReference>
<feature type="signal peptide" evidence="6">
    <location>
        <begin position="1"/>
        <end position="23"/>
    </location>
</feature>
<accession>A0A3N1KUP3</accession>
<dbReference type="EMBL" id="RJKX01000017">
    <property type="protein sequence ID" value="ROP83192.1"/>
    <property type="molecule type" value="Genomic_DNA"/>
</dbReference>
<keyword evidence="9" id="KW-1185">Reference proteome</keyword>
<comment type="caution">
    <text evidence="8">The sequence shown here is derived from an EMBL/GenBank/DDBJ whole genome shotgun (WGS) entry which is preliminary data.</text>
</comment>
<dbReference type="Proteomes" id="UP000278222">
    <property type="component" value="Unassembled WGS sequence"/>
</dbReference>
<dbReference type="Pfam" id="PF01522">
    <property type="entry name" value="Polysacc_deac_1"/>
    <property type="match status" value="1"/>
</dbReference>
<evidence type="ECO:0000256" key="6">
    <source>
        <dbReference type="SAM" id="SignalP"/>
    </source>
</evidence>
<proteinExistence type="inferred from homology"/>
<sequence length="257" mass="26822">MSVPKRLAAGLLAALLIPAAAVATGAEPAPPEAEARPAEPRPIEPRLTVERGGPGAPRVALTFDACDGGADRRILDVLVENRIPATFFVTAIWIRRNPAALALLKAHPDLYAIENHGARHVPAIDRPTMVYGLKAAGSPEAVRAEVEGGSRAIEAATGRRPQWYRGAGAVYTPATIAAIRAMGFRIAGYSLSVEAGTRLDAHKAAERLGKARDGDVVLAHANHPAWPTGAGIAAGILALKEAGFQFVGLDEPAARGR</sequence>
<evidence type="ECO:0000313" key="9">
    <source>
        <dbReference type="Proteomes" id="UP000278222"/>
    </source>
</evidence>
<protein>
    <recommendedName>
        <fullName evidence="3">Chitooligosaccharide deacetylase</fullName>
    </recommendedName>
    <alternativeName>
        <fullName evidence="4">Nodulation protein B</fullName>
    </alternativeName>
</protein>
<feature type="region of interest" description="Disordered" evidence="5">
    <location>
        <begin position="26"/>
        <end position="55"/>
    </location>
</feature>
<dbReference type="SUPFAM" id="SSF88713">
    <property type="entry name" value="Glycoside hydrolase/deacetylase"/>
    <property type="match status" value="1"/>
</dbReference>
<feature type="compositionally biased region" description="Basic and acidic residues" evidence="5">
    <location>
        <begin position="33"/>
        <end position="49"/>
    </location>
</feature>
<dbReference type="AlphaFoldDB" id="A0A3N1KUP3"/>
<comment type="function">
    <text evidence="1">Is involved in generating a small heat-stable compound (Nod), an acylated oligomer of N-acetylglucosamine, that stimulates mitosis in various plant protoplasts.</text>
</comment>
<evidence type="ECO:0000256" key="2">
    <source>
        <dbReference type="ARBA" id="ARBA00010973"/>
    </source>
</evidence>
<keyword evidence="6" id="KW-0732">Signal</keyword>
<dbReference type="InterPro" id="IPR050248">
    <property type="entry name" value="Polysacc_deacetylase_ArnD"/>
</dbReference>